<sequence>MQAAIQPTMEFIIDPGRETCVDAAADSGGEMSSSDGTHSPPADSTTPGHNHPVDRPHRPDSDGGSGDSPGSELGHRWGMEEDGGYMGQGGKQKRPSKFIV</sequence>
<dbReference type="Proteomes" id="UP001209878">
    <property type="component" value="Unassembled WGS sequence"/>
</dbReference>
<comment type="caution">
    <text evidence="2">The sequence shown here is derived from an EMBL/GenBank/DDBJ whole genome shotgun (WGS) entry which is preliminary data.</text>
</comment>
<evidence type="ECO:0000256" key="1">
    <source>
        <dbReference type="SAM" id="MobiDB-lite"/>
    </source>
</evidence>
<evidence type="ECO:0000313" key="2">
    <source>
        <dbReference type="EMBL" id="KAK2172709.1"/>
    </source>
</evidence>
<keyword evidence="3" id="KW-1185">Reference proteome</keyword>
<proteinExistence type="predicted"/>
<reference evidence="2" key="1">
    <citation type="journal article" date="2023" name="Mol. Biol. Evol.">
        <title>Third-Generation Sequencing Reveals the Adaptive Role of the Epigenome in Three Deep-Sea Polychaetes.</title>
        <authorList>
            <person name="Perez M."/>
            <person name="Aroh O."/>
            <person name="Sun Y."/>
            <person name="Lan Y."/>
            <person name="Juniper S.K."/>
            <person name="Young C.R."/>
            <person name="Angers B."/>
            <person name="Qian P.Y."/>
        </authorList>
    </citation>
    <scope>NUCLEOTIDE SEQUENCE</scope>
    <source>
        <strain evidence="2">R07B-5</strain>
    </source>
</reference>
<feature type="region of interest" description="Disordered" evidence="1">
    <location>
        <begin position="1"/>
        <end position="100"/>
    </location>
</feature>
<protein>
    <submittedName>
        <fullName evidence="2">Uncharacterized protein</fullName>
    </submittedName>
</protein>
<feature type="compositionally biased region" description="Basic residues" evidence="1">
    <location>
        <begin position="91"/>
        <end position="100"/>
    </location>
</feature>
<dbReference type="AlphaFoldDB" id="A0AAD9KKA9"/>
<dbReference type="EMBL" id="JAODUO010000937">
    <property type="protein sequence ID" value="KAK2172709.1"/>
    <property type="molecule type" value="Genomic_DNA"/>
</dbReference>
<name>A0AAD9KKA9_RIDPI</name>
<evidence type="ECO:0000313" key="3">
    <source>
        <dbReference type="Proteomes" id="UP001209878"/>
    </source>
</evidence>
<accession>A0AAD9KKA9</accession>
<organism evidence="2 3">
    <name type="scientific">Ridgeia piscesae</name>
    <name type="common">Tubeworm</name>
    <dbReference type="NCBI Taxonomy" id="27915"/>
    <lineage>
        <taxon>Eukaryota</taxon>
        <taxon>Metazoa</taxon>
        <taxon>Spiralia</taxon>
        <taxon>Lophotrochozoa</taxon>
        <taxon>Annelida</taxon>
        <taxon>Polychaeta</taxon>
        <taxon>Sedentaria</taxon>
        <taxon>Canalipalpata</taxon>
        <taxon>Sabellida</taxon>
        <taxon>Siboglinidae</taxon>
        <taxon>Ridgeia</taxon>
    </lineage>
</organism>
<gene>
    <name evidence="2" type="ORF">NP493_936g00003</name>
</gene>
<feature type="compositionally biased region" description="Basic and acidic residues" evidence="1">
    <location>
        <begin position="51"/>
        <end position="61"/>
    </location>
</feature>
<feature type="compositionally biased region" description="Polar residues" evidence="1">
    <location>
        <begin position="30"/>
        <end position="48"/>
    </location>
</feature>